<keyword evidence="3" id="KW-1185">Reference proteome</keyword>
<comment type="similarity">
    <text evidence="1">Belongs to the UPF0065 (bug) family.</text>
</comment>
<evidence type="ECO:0000256" key="1">
    <source>
        <dbReference type="ARBA" id="ARBA00006987"/>
    </source>
</evidence>
<dbReference type="PANTHER" id="PTHR42928">
    <property type="entry name" value="TRICARBOXYLATE-BINDING PROTEIN"/>
    <property type="match status" value="1"/>
</dbReference>
<comment type="caution">
    <text evidence="2">The sequence shown here is derived from an EMBL/GenBank/DDBJ whole genome shotgun (WGS) entry which is preliminary data.</text>
</comment>
<dbReference type="PANTHER" id="PTHR42928:SF5">
    <property type="entry name" value="BLR1237 PROTEIN"/>
    <property type="match status" value="1"/>
</dbReference>
<dbReference type="Gene3D" id="3.40.190.150">
    <property type="entry name" value="Bordetella uptake gene, domain 1"/>
    <property type="match status" value="1"/>
</dbReference>
<sequence>MTTAMGAARRAAAWMLRSSSVWRPGRVSTGRLTHIAAPYIAASYIAASLLALAIAGGAHAAYPDRPIRLIVPAAAGGTTDIAARLVGKRMSEILGQPVVVDNRAGGAGIIGSQALLQAPADGYTLMMGNIGPNAINYALYKQLPYKPQDFTPITLVVSVPNVLVVHPKVPAHNVAELVSYAKTQPGQLSFGSSGTGQSVHLSGELFKKRAGLDIIHVPYKGAAPAVADLVAGQVTMMVDNLPSSLPQIQAGKLRALAVTSATRVPELPDVPTMKEAGYDDFQVTAWFGLVARAGTPPAAIDQLYKAASTALAEPQIKTRLAELGGQAGGDTPQHFGQFIDQERQRWARVVKDTGIPLQ</sequence>
<accession>A0A316ERB0</accession>
<protein>
    <submittedName>
        <fullName evidence="2">Tripartite-type tricarboxylate transporter receptor subunit TctC</fullName>
    </submittedName>
</protein>
<evidence type="ECO:0000313" key="3">
    <source>
        <dbReference type="Proteomes" id="UP000245754"/>
    </source>
</evidence>
<keyword evidence="2" id="KW-0675">Receptor</keyword>
<dbReference type="PIRSF" id="PIRSF017082">
    <property type="entry name" value="YflP"/>
    <property type="match status" value="1"/>
</dbReference>
<dbReference type="InterPro" id="IPR042100">
    <property type="entry name" value="Bug_dom1"/>
</dbReference>
<proteinExistence type="inferred from homology"/>
<reference evidence="2 3" key="1">
    <citation type="submission" date="2018-05" db="EMBL/GenBank/DDBJ databases">
        <title>Genomic Encyclopedia of Type Strains, Phase IV (KMG-V): Genome sequencing to study the core and pangenomes of soil and plant-associated prokaryotes.</title>
        <authorList>
            <person name="Whitman W."/>
        </authorList>
    </citation>
    <scope>NUCLEOTIDE SEQUENCE [LARGE SCALE GENOMIC DNA]</scope>
    <source>
        <strain evidence="2 3">SLV-132</strain>
    </source>
</reference>
<dbReference type="SUPFAM" id="SSF53850">
    <property type="entry name" value="Periplasmic binding protein-like II"/>
    <property type="match status" value="1"/>
</dbReference>
<dbReference type="InterPro" id="IPR005064">
    <property type="entry name" value="BUG"/>
</dbReference>
<dbReference type="RefSeq" id="WP_258308084.1">
    <property type="nucleotide sequence ID" value="NZ_QGGT01000004.1"/>
</dbReference>
<dbReference type="CDD" id="cd07012">
    <property type="entry name" value="PBP2_Bug_TTT"/>
    <property type="match status" value="1"/>
</dbReference>
<gene>
    <name evidence="2" type="ORF">C7419_104218</name>
</gene>
<dbReference type="EMBL" id="QGGT01000004">
    <property type="protein sequence ID" value="PWK33543.1"/>
    <property type="molecule type" value="Genomic_DNA"/>
</dbReference>
<dbReference type="Pfam" id="PF03401">
    <property type="entry name" value="TctC"/>
    <property type="match status" value="1"/>
</dbReference>
<dbReference type="Gene3D" id="3.40.190.10">
    <property type="entry name" value="Periplasmic binding protein-like II"/>
    <property type="match status" value="1"/>
</dbReference>
<dbReference type="Proteomes" id="UP000245754">
    <property type="component" value="Unassembled WGS sequence"/>
</dbReference>
<evidence type="ECO:0000313" key="2">
    <source>
        <dbReference type="EMBL" id="PWK33543.1"/>
    </source>
</evidence>
<dbReference type="AlphaFoldDB" id="A0A316ERB0"/>
<name>A0A316ERB0_9BURK</name>
<organism evidence="2 3">
    <name type="scientific">Cupriavidus plantarum</name>
    <dbReference type="NCBI Taxonomy" id="942865"/>
    <lineage>
        <taxon>Bacteria</taxon>
        <taxon>Pseudomonadati</taxon>
        <taxon>Pseudomonadota</taxon>
        <taxon>Betaproteobacteria</taxon>
        <taxon>Burkholderiales</taxon>
        <taxon>Burkholderiaceae</taxon>
        <taxon>Cupriavidus</taxon>
    </lineage>
</organism>